<feature type="short sequence motif" description="Q motif" evidence="6">
    <location>
        <begin position="3"/>
        <end position="31"/>
    </location>
</feature>
<evidence type="ECO:0000256" key="6">
    <source>
        <dbReference type="PROSITE-ProRule" id="PRU00552"/>
    </source>
</evidence>
<dbReference type="InterPro" id="IPR050547">
    <property type="entry name" value="DEAD_box_RNA_helicases"/>
</dbReference>
<feature type="compositionally biased region" description="Basic residues" evidence="7">
    <location>
        <begin position="403"/>
        <end position="434"/>
    </location>
</feature>
<dbReference type="HAMAP" id="MF_01494">
    <property type="entry name" value="DEAD_helicase_CshB"/>
    <property type="match status" value="1"/>
</dbReference>
<keyword evidence="4 5" id="KW-0067">ATP-binding</keyword>
<gene>
    <name evidence="5" type="primary">cshB</name>
    <name evidence="11" type="ORF">SAMN04488700_2029</name>
</gene>
<name>A0A1X7NII9_9LACT</name>
<evidence type="ECO:0000256" key="5">
    <source>
        <dbReference type="HAMAP-Rule" id="MF_01494"/>
    </source>
</evidence>
<feature type="region of interest" description="Disordered" evidence="7">
    <location>
        <begin position="382"/>
        <end position="453"/>
    </location>
</feature>
<comment type="subcellular location">
    <subcellularLocation>
        <location evidence="5">Cytoplasm</location>
    </subcellularLocation>
</comment>
<dbReference type="InterPro" id="IPR027417">
    <property type="entry name" value="P-loop_NTPase"/>
</dbReference>
<comment type="catalytic activity">
    <reaction evidence="5">
        <text>ATP + H2O = ADP + phosphate + H(+)</text>
        <dbReference type="Rhea" id="RHEA:13065"/>
        <dbReference type="ChEBI" id="CHEBI:15377"/>
        <dbReference type="ChEBI" id="CHEBI:15378"/>
        <dbReference type="ChEBI" id="CHEBI:30616"/>
        <dbReference type="ChEBI" id="CHEBI:43474"/>
        <dbReference type="ChEBI" id="CHEBI:456216"/>
        <dbReference type="EC" id="3.6.4.13"/>
    </reaction>
</comment>
<dbReference type="PANTHER" id="PTHR47963:SF1">
    <property type="entry name" value="DEAD-BOX ATP-DEPENDENT RNA HELICASE CSHB"/>
    <property type="match status" value="1"/>
</dbReference>
<dbReference type="InterPro" id="IPR014014">
    <property type="entry name" value="RNA_helicase_DEAD_Q_motif"/>
</dbReference>
<evidence type="ECO:0000256" key="2">
    <source>
        <dbReference type="ARBA" id="ARBA00022801"/>
    </source>
</evidence>
<dbReference type="PROSITE" id="PS51194">
    <property type="entry name" value="HELICASE_CTER"/>
    <property type="match status" value="1"/>
</dbReference>
<keyword evidence="5" id="KW-0963">Cytoplasm</keyword>
<evidence type="ECO:0000259" key="9">
    <source>
        <dbReference type="PROSITE" id="PS51194"/>
    </source>
</evidence>
<feature type="domain" description="DEAD-box RNA helicase Q" evidence="10">
    <location>
        <begin position="3"/>
        <end position="31"/>
    </location>
</feature>
<feature type="compositionally biased region" description="Basic and acidic residues" evidence="7">
    <location>
        <begin position="391"/>
        <end position="402"/>
    </location>
</feature>
<dbReference type="EMBL" id="FXBJ01000002">
    <property type="protein sequence ID" value="SMH37683.1"/>
    <property type="molecule type" value="Genomic_DNA"/>
</dbReference>
<dbReference type="SMART" id="SM00490">
    <property type="entry name" value="HELICc"/>
    <property type="match status" value="1"/>
</dbReference>
<keyword evidence="2 5" id="KW-0378">Hydrolase</keyword>
<dbReference type="SMART" id="SM00487">
    <property type="entry name" value="DEXDc"/>
    <property type="match status" value="1"/>
</dbReference>
<reference evidence="11 12" key="1">
    <citation type="submission" date="2017-04" db="EMBL/GenBank/DDBJ databases">
        <authorList>
            <person name="Afonso C.L."/>
            <person name="Miller P.J."/>
            <person name="Scott M.A."/>
            <person name="Spackman E."/>
            <person name="Goraichik I."/>
            <person name="Dimitrov K.M."/>
            <person name="Suarez D.L."/>
            <person name="Swayne D.E."/>
        </authorList>
    </citation>
    <scope>NUCLEOTIDE SEQUENCE [LARGE SCALE GENOMIC DNA]</scope>
    <source>
        <strain evidence="11 12">LMG26642</strain>
    </source>
</reference>
<dbReference type="STRING" id="1073423.SAMN04488700_2029"/>
<feature type="compositionally biased region" description="Basic residues" evidence="7">
    <location>
        <begin position="444"/>
        <end position="453"/>
    </location>
</feature>
<comment type="similarity">
    <text evidence="5">Belongs to the DEAD box helicase family. CshB subfamily.</text>
</comment>
<dbReference type="GO" id="GO:0033592">
    <property type="term" value="F:RNA strand annealing activity"/>
    <property type="evidence" value="ECO:0007669"/>
    <property type="project" value="TreeGrafter"/>
</dbReference>
<dbReference type="OrthoDB" id="9805696at2"/>
<evidence type="ECO:0000256" key="4">
    <source>
        <dbReference type="ARBA" id="ARBA00022840"/>
    </source>
</evidence>
<dbReference type="Pfam" id="PF00270">
    <property type="entry name" value="DEAD"/>
    <property type="match status" value="1"/>
</dbReference>
<dbReference type="SUPFAM" id="SSF52540">
    <property type="entry name" value="P-loop containing nucleoside triphosphate hydrolases"/>
    <property type="match status" value="1"/>
</dbReference>
<dbReference type="GO" id="GO:0009409">
    <property type="term" value="P:response to cold"/>
    <property type="evidence" value="ECO:0007669"/>
    <property type="project" value="InterPro"/>
</dbReference>
<accession>A0A1X7NII9</accession>
<feature type="domain" description="Helicase C-terminal" evidence="9">
    <location>
        <begin position="218"/>
        <end position="384"/>
    </location>
</feature>
<dbReference type="GO" id="GO:0005524">
    <property type="term" value="F:ATP binding"/>
    <property type="evidence" value="ECO:0007669"/>
    <property type="project" value="UniProtKB-UniRule"/>
</dbReference>
<dbReference type="PROSITE" id="PS51192">
    <property type="entry name" value="HELICASE_ATP_BIND_1"/>
    <property type="match status" value="1"/>
</dbReference>
<keyword evidence="1 5" id="KW-0547">Nucleotide-binding</keyword>
<evidence type="ECO:0000256" key="1">
    <source>
        <dbReference type="ARBA" id="ARBA00022741"/>
    </source>
</evidence>
<dbReference type="CDD" id="cd00268">
    <property type="entry name" value="DEADc"/>
    <property type="match status" value="1"/>
</dbReference>
<dbReference type="PROSITE" id="PS51195">
    <property type="entry name" value="Q_MOTIF"/>
    <property type="match status" value="1"/>
</dbReference>
<feature type="domain" description="Helicase ATP-binding" evidence="8">
    <location>
        <begin position="34"/>
        <end position="207"/>
    </location>
</feature>
<dbReference type="CDD" id="cd18787">
    <property type="entry name" value="SF2_C_DEAD"/>
    <property type="match status" value="1"/>
</dbReference>
<sequence>MEHTFERFNIQTFLIEAINEIGFTQPTEVQEKLIPAIKKGKSVIGQSQTGSGKTHTFLLPLIDGIDPAKKEVQVVITTPSRELAEQISKAALQLVENAPEKINIQTYVGGTDKKRQIAKLAGKQPHIVIGTPGRILDLMNEKALLIYTAPVLVIDEADMTLDMGFLEDIDKIASKLPTELQMLIFSATIPNKLKPFLKKYMENPLYEQIQPKDIISTNIENWLISTKGRERIDVIYELLTIGQPYLVMIFANTKVKVDEIADGLKSRGIKVAKIHGDIPPRERRRVMKQVQNLEYQFVVATDLAARGIDIDGVSHVINAEIPRDLDFFIHRVGRTGRKDLKGTAITLYSPNEENLVIDIEKMGITFEPKSIKHGEIVDTFDRKRRAQREKKKTESLDGETRGMLKKAKKTIKPGYKKKMGRVIKASNVKKRRTERRTQANTIKKANKASNKTK</sequence>
<evidence type="ECO:0000313" key="12">
    <source>
        <dbReference type="Proteomes" id="UP000193435"/>
    </source>
</evidence>
<dbReference type="PANTHER" id="PTHR47963">
    <property type="entry name" value="DEAD-BOX ATP-DEPENDENT RNA HELICASE 47, MITOCHONDRIAL"/>
    <property type="match status" value="1"/>
</dbReference>
<protein>
    <recommendedName>
        <fullName evidence="5">DEAD-box ATP-dependent RNA helicase CshB</fullName>
        <ecNumber evidence="5">3.6.4.13</ecNumber>
    </recommendedName>
</protein>
<dbReference type="GO" id="GO:0005829">
    <property type="term" value="C:cytosol"/>
    <property type="evidence" value="ECO:0007669"/>
    <property type="project" value="TreeGrafter"/>
</dbReference>
<evidence type="ECO:0000256" key="3">
    <source>
        <dbReference type="ARBA" id="ARBA00022806"/>
    </source>
</evidence>
<evidence type="ECO:0000259" key="10">
    <source>
        <dbReference type="PROSITE" id="PS51195"/>
    </source>
</evidence>
<dbReference type="InterPro" id="IPR044742">
    <property type="entry name" value="DEAD/DEAH_RhlB"/>
</dbReference>
<dbReference type="InterPro" id="IPR001650">
    <property type="entry name" value="Helicase_C-like"/>
</dbReference>
<evidence type="ECO:0000256" key="7">
    <source>
        <dbReference type="SAM" id="MobiDB-lite"/>
    </source>
</evidence>
<dbReference type="InterPro" id="IPR011545">
    <property type="entry name" value="DEAD/DEAH_box_helicase_dom"/>
</dbReference>
<dbReference type="Gene3D" id="3.40.50.300">
    <property type="entry name" value="P-loop containing nucleotide triphosphate hydrolases"/>
    <property type="match status" value="2"/>
</dbReference>
<keyword evidence="5" id="KW-0346">Stress response</keyword>
<dbReference type="GO" id="GO:0006401">
    <property type="term" value="P:RNA catabolic process"/>
    <property type="evidence" value="ECO:0007669"/>
    <property type="project" value="UniProtKB-UniRule"/>
</dbReference>
<dbReference type="GO" id="GO:0005840">
    <property type="term" value="C:ribosome"/>
    <property type="evidence" value="ECO:0007669"/>
    <property type="project" value="TreeGrafter"/>
</dbReference>
<proteinExistence type="inferred from homology"/>
<evidence type="ECO:0000313" key="11">
    <source>
        <dbReference type="EMBL" id="SMH37683.1"/>
    </source>
</evidence>
<evidence type="ECO:0000259" key="8">
    <source>
        <dbReference type="PROSITE" id="PS51192"/>
    </source>
</evidence>
<dbReference type="GO" id="GO:0003724">
    <property type="term" value="F:RNA helicase activity"/>
    <property type="evidence" value="ECO:0007669"/>
    <property type="project" value="UniProtKB-UniRule"/>
</dbReference>
<dbReference type="GO" id="GO:0016887">
    <property type="term" value="F:ATP hydrolysis activity"/>
    <property type="evidence" value="ECO:0007669"/>
    <property type="project" value="RHEA"/>
</dbReference>
<dbReference type="RefSeq" id="WP_085560095.1">
    <property type="nucleotide sequence ID" value="NZ_FOAH01000008.1"/>
</dbReference>
<dbReference type="EC" id="3.6.4.13" evidence="5"/>
<keyword evidence="12" id="KW-1185">Reference proteome</keyword>
<organism evidence="11 12">
    <name type="scientific">Carnobacterium iners</name>
    <dbReference type="NCBI Taxonomy" id="1073423"/>
    <lineage>
        <taxon>Bacteria</taxon>
        <taxon>Bacillati</taxon>
        <taxon>Bacillota</taxon>
        <taxon>Bacilli</taxon>
        <taxon>Lactobacillales</taxon>
        <taxon>Carnobacteriaceae</taxon>
        <taxon>Carnobacterium</taxon>
    </lineage>
</organism>
<keyword evidence="5" id="KW-0694">RNA-binding</keyword>
<dbReference type="Pfam" id="PF00271">
    <property type="entry name" value="Helicase_C"/>
    <property type="match status" value="1"/>
</dbReference>
<comment type="function">
    <text evidence="5">Probable DEAD-box RNA helicase. May work in conjunction with the cold shock proteins to ensure proper initiation of transcription at low and optimal temperatures.</text>
</comment>
<keyword evidence="3 5" id="KW-0347">Helicase</keyword>
<dbReference type="InterPro" id="IPR030881">
    <property type="entry name" value="CshB"/>
</dbReference>
<dbReference type="Proteomes" id="UP000193435">
    <property type="component" value="Unassembled WGS sequence"/>
</dbReference>
<dbReference type="AlphaFoldDB" id="A0A1X7NII9"/>
<dbReference type="InterPro" id="IPR014001">
    <property type="entry name" value="Helicase_ATP-bd"/>
</dbReference>